<dbReference type="AlphaFoldDB" id="A0A2P4Y7Q8"/>
<organism evidence="2 3">
    <name type="scientific">Phytophthora palmivora</name>
    <dbReference type="NCBI Taxonomy" id="4796"/>
    <lineage>
        <taxon>Eukaryota</taxon>
        <taxon>Sar</taxon>
        <taxon>Stramenopiles</taxon>
        <taxon>Oomycota</taxon>
        <taxon>Peronosporomycetes</taxon>
        <taxon>Peronosporales</taxon>
        <taxon>Peronosporaceae</taxon>
        <taxon>Phytophthora</taxon>
    </lineage>
</organism>
<dbReference type="EMBL" id="NCKW01005031">
    <property type="protein sequence ID" value="POM73719.1"/>
    <property type="molecule type" value="Genomic_DNA"/>
</dbReference>
<evidence type="ECO:0008006" key="4">
    <source>
        <dbReference type="Google" id="ProtNLM"/>
    </source>
</evidence>
<evidence type="ECO:0000313" key="3">
    <source>
        <dbReference type="Proteomes" id="UP000237271"/>
    </source>
</evidence>
<sequence>MTKKTGRDIWMYLEYEGKANAATRTNQEIILFNKLQAAKCKPNWDVQQHVTNMFLIKDQLAALKAEVRDPIFINMLIKSLPANPRFDRLRGMVETGASEVDTPDKLRDQIIRMDSYNKCDREQSVLSGSTPQLQAQSPGQKQKSQQQGAGNNVSRSITPETAAAIAAKKLDKQQGGCFICHKT</sequence>
<evidence type="ECO:0000313" key="2">
    <source>
        <dbReference type="EMBL" id="POM73719.1"/>
    </source>
</evidence>
<feature type="region of interest" description="Disordered" evidence="1">
    <location>
        <begin position="121"/>
        <end position="154"/>
    </location>
</feature>
<keyword evidence="3" id="KW-1185">Reference proteome</keyword>
<dbReference type="Pfam" id="PF14223">
    <property type="entry name" value="Retrotran_gag_2"/>
    <property type="match status" value="1"/>
</dbReference>
<dbReference type="Proteomes" id="UP000237271">
    <property type="component" value="Unassembled WGS sequence"/>
</dbReference>
<proteinExistence type="predicted"/>
<name>A0A2P4Y7Q8_9STRA</name>
<protein>
    <recommendedName>
        <fullName evidence="4">Polyprotein</fullName>
    </recommendedName>
</protein>
<gene>
    <name evidence="2" type="ORF">PHPALM_9411</name>
</gene>
<dbReference type="OrthoDB" id="103662at2759"/>
<accession>A0A2P4Y7Q8</accession>
<evidence type="ECO:0000256" key="1">
    <source>
        <dbReference type="SAM" id="MobiDB-lite"/>
    </source>
</evidence>
<comment type="caution">
    <text evidence="2">The sequence shown here is derived from an EMBL/GenBank/DDBJ whole genome shotgun (WGS) entry which is preliminary data.</text>
</comment>
<reference evidence="2 3" key="1">
    <citation type="journal article" date="2017" name="Genome Biol. Evol.">
        <title>Phytophthora megakarya and P. palmivora, closely related causal agents of cacao black pod rot, underwent increases in genome sizes and gene numbers by different mechanisms.</title>
        <authorList>
            <person name="Ali S.S."/>
            <person name="Shao J."/>
            <person name="Lary D.J."/>
            <person name="Kronmiller B."/>
            <person name="Shen D."/>
            <person name="Strem M.D."/>
            <person name="Amoako-Attah I."/>
            <person name="Akrofi A.Y."/>
            <person name="Begoude B.A."/>
            <person name="Ten Hoopen G.M."/>
            <person name="Coulibaly K."/>
            <person name="Kebe B.I."/>
            <person name="Melnick R.L."/>
            <person name="Guiltinan M.J."/>
            <person name="Tyler B.M."/>
            <person name="Meinhardt L.W."/>
            <person name="Bailey B.A."/>
        </authorList>
    </citation>
    <scope>NUCLEOTIDE SEQUENCE [LARGE SCALE GENOMIC DNA]</scope>
    <source>
        <strain evidence="3">sbr112.9</strain>
    </source>
</reference>
<feature type="compositionally biased region" description="Low complexity" evidence="1">
    <location>
        <begin position="134"/>
        <end position="149"/>
    </location>
</feature>
<feature type="compositionally biased region" description="Polar residues" evidence="1">
    <location>
        <begin position="124"/>
        <end position="133"/>
    </location>
</feature>